<dbReference type="InterPro" id="IPR014752">
    <property type="entry name" value="Arrestin-like_C"/>
</dbReference>
<dbReference type="GO" id="GO:0015031">
    <property type="term" value="P:protein transport"/>
    <property type="evidence" value="ECO:0007669"/>
    <property type="project" value="TreeGrafter"/>
</dbReference>
<dbReference type="Proteomes" id="UP000605846">
    <property type="component" value="Unassembled WGS sequence"/>
</dbReference>
<gene>
    <name evidence="3" type="ORF">EC973_005028</name>
</gene>
<evidence type="ECO:0000259" key="2">
    <source>
        <dbReference type="Pfam" id="PF00339"/>
    </source>
</evidence>
<dbReference type="OrthoDB" id="2333384at2759"/>
<organism evidence="3 4">
    <name type="scientific">Apophysomyces ossiformis</name>
    <dbReference type="NCBI Taxonomy" id="679940"/>
    <lineage>
        <taxon>Eukaryota</taxon>
        <taxon>Fungi</taxon>
        <taxon>Fungi incertae sedis</taxon>
        <taxon>Mucoromycota</taxon>
        <taxon>Mucoromycotina</taxon>
        <taxon>Mucoromycetes</taxon>
        <taxon>Mucorales</taxon>
        <taxon>Mucorineae</taxon>
        <taxon>Mucoraceae</taxon>
        <taxon>Apophysomyces</taxon>
    </lineage>
</organism>
<protein>
    <recommendedName>
        <fullName evidence="2">Arrestin-like N-terminal domain-containing protein</fullName>
    </recommendedName>
</protein>
<sequence>MPSTKDDATIQLEIDPAFAGVLRGTAYDESDGCSLKGNCVVQVHRPIKVRRLLVWFEGRCKVNLKTNVHAYGMPHTEGCERRTLFSKDIRFIGDDAQIHTLTPGTYTYPFEFDLPASLPASYRSKRGYIRYRLQAGLYRTLFSNDLVCAKEIPLRRCLLENTADVLYDTIHGTINAHKLQYYATAPTMAYREGGLVNLDLGMHLLRPERQAIKAVTCALRERVQYRTTDLHGNTVLQRTDDTFPLGYSTFHPSAEQLERSYNAMFRLCPRVNADTNCKLLKVTHALVINIIVEDPLDNNNNNNNNNHHSDTARSDTEEEPEDIGYESGKDFETSLPSPPHSRPTTPTLSRSSSSSSIASLRLFRRAPEDPQRNMIKRKKGETLCSLEFPLVVTSREHFWDGAMPHPPSYDTADAPPSYGQTIEALPRVPIYPPTATATATTSTSS</sequence>
<dbReference type="InterPro" id="IPR011021">
    <property type="entry name" value="Arrestin-like_N"/>
</dbReference>
<feature type="region of interest" description="Disordered" evidence="1">
    <location>
        <begin position="295"/>
        <end position="372"/>
    </location>
</feature>
<feature type="compositionally biased region" description="Low complexity" evidence="1">
    <location>
        <begin position="342"/>
        <end position="361"/>
    </location>
</feature>
<evidence type="ECO:0000313" key="4">
    <source>
        <dbReference type="Proteomes" id="UP000605846"/>
    </source>
</evidence>
<dbReference type="InterPro" id="IPR050357">
    <property type="entry name" value="Arrestin_domain-protein"/>
</dbReference>
<dbReference type="Gene3D" id="2.60.40.640">
    <property type="match status" value="1"/>
</dbReference>
<reference evidence="3" key="1">
    <citation type="submission" date="2020-01" db="EMBL/GenBank/DDBJ databases">
        <title>Genome Sequencing of Three Apophysomyces-Like Fungal Strains Confirms a Novel Fungal Genus in the Mucoromycota with divergent Burkholderia-like Endosymbiotic Bacteria.</title>
        <authorList>
            <person name="Stajich J.E."/>
            <person name="Macias A.M."/>
            <person name="Carter-House D."/>
            <person name="Lovett B."/>
            <person name="Kasson L.R."/>
            <person name="Berry K."/>
            <person name="Grigoriev I."/>
            <person name="Chang Y."/>
            <person name="Spatafora J."/>
            <person name="Kasson M.T."/>
        </authorList>
    </citation>
    <scope>NUCLEOTIDE SEQUENCE</scope>
    <source>
        <strain evidence="3">NRRL A-21654</strain>
    </source>
</reference>
<dbReference type="SUPFAM" id="SSF81296">
    <property type="entry name" value="E set domains"/>
    <property type="match status" value="1"/>
</dbReference>
<comment type="caution">
    <text evidence="3">The sequence shown here is derived from an EMBL/GenBank/DDBJ whole genome shotgun (WGS) entry which is preliminary data.</text>
</comment>
<evidence type="ECO:0000256" key="1">
    <source>
        <dbReference type="SAM" id="MobiDB-lite"/>
    </source>
</evidence>
<dbReference type="Pfam" id="PF00339">
    <property type="entry name" value="Arrestin_N"/>
    <property type="match status" value="1"/>
</dbReference>
<name>A0A8H7BWL3_9FUNG</name>
<dbReference type="GO" id="GO:0005737">
    <property type="term" value="C:cytoplasm"/>
    <property type="evidence" value="ECO:0007669"/>
    <property type="project" value="TreeGrafter"/>
</dbReference>
<evidence type="ECO:0000313" key="3">
    <source>
        <dbReference type="EMBL" id="KAF7728997.1"/>
    </source>
</evidence>
<dbReference type="EMBL" id="JABAYA010000029">
    <property type="protein sequence ID" value="KAF7728997.1"/>
    <property type="molecule type" value="Genomic_DNA"/>
</dbReference>
<dbReference type="AlphaFoldDB" id="A0A8H7BWL3"/>
<dbReference type="PANTHER" id="PTHR11188:SF17">
    <property type="entry name" value="FI21816P1"/>
    <property type="match status" value="1"/>
</dbReference>
<accession>A0A8H7BWL3</accession>
<feature type="domain" description="Arrestin-like N-terminal" evidence="2">
    <location>
        <begin position="34"/>
        <end position="140"/>
    </location>
</feature>
<dbReference type="InterPro" id="IPR014756">
    <property type="entry name" value="Ig_E-set"/>
</dbReference>
<dbReference type="PANTHER" id="PTHR11188">
    <property type="entry name" value="ARRESTIN DOMAIN CONTAINING PROTEIN"/>
    <property type="match status" value="1"/>
</dbReference>
<keyword evidence="4" id="KW-1185">Reference proteome</keyword>
<proteinExistence type="predicted"/>